<comment type="subcellular location">
    <subcellularLocation>
        <location evidence="1">Membrane</location>
        <topology evidence="1">Multi-pass membrane protein</topology>
    </subcellularLocation>
</comment>
<dbReference type="Proteomes" id="UP001370590">
    <property type="component" value="Unassembled WGS sequence"/>
</dbReference>
<feature type="transmembrane region" description="Helical" evidence="7">
    <location>
        <begin position="45"/>
        <end position="65"/>
    </location>
</feature>
<evidence type="ECO:0000256" key="4">
    <source>
        <dbReference type="ARBA" id="ARBA00022970"/>
    </source>
</evidence>
<evidence type="ECO:0000256" key="1">
    <source>
        <dbReference type="ARBA" id="ARBA00004141"/>
    </source>
</evidence>
<dbReference type="RefSeq" id="WP_339959577.1">
    <property type="nucleotide sequence ID" value="NZ_JAWMWH010000001.1"/>
</dbReference>
<feature type="transmembrane region" description="Helical" evidence="7">
    <location>
        <begin position="85"/>
        <end position="107"/>
    </location>
</feature>
<evidence type="ECO:0000313" key="10">
    <source>
        <dbReference type="Proteomes" id="UP001370590"/>
    </source>
</evidence>
<accession>A0ABU8SIP4</accession>
<evidence type="ECO:0000256" key="7">
    <source>
        <dbReference type="SAM" id="Phobius"/>
    </source>
</evidence>
<name>A0ABU8SIP4_9LACO</name>
<keyword evidence="10" id="KW-1185">Reference proteome</keyword>
<organism evidence="9 10">
    <name type="scientific">Nicoliella lavandulae</name>
    <dbReference type="NCBI Taxonomy" id="3082954"/>
    <lineage>
        <taxon>Bacteria</taxon>
        <taxon>Bacillati</taxon>
        <taxon>Bacillota</taxon>
        <taxon>Bacilli</taxon>
        <taxon>Lactobacillales</taxon>
        <taxon>Lactobacillaceae</taxon>
        <taxon>Nicoliella</taxon>
    </lineage>
</organism>
<feature type="transmembrane region" description="Helical" evidence="7">
    <location>
        <begin position="127"/>
        <end position="148"/>
    </location>
</feature>
<keyword evidence="4" id="KW-0029">Amino-acid transport</keyword>
<comment type="caution">
    <text evidence="9">The sequence shown here is derived from an EMBL/GenBank/DDBJ whole genome shotgun (WGS) entry which is preliminary data.</text>
</comment>
<dbReference type="InterPro" id="IPR004841">
    <property type="entry name" value="AA-permease/SLC12A_dom"/>
</dbReference>
<gene>
    <name evidence="9" type="ORF">R4146_00840</name>
</gene>
<feature type="domain" description="Amino acid permease/ SLC12A" evidence="8">
    <location>
        <begin position="17"/>
        <end position="459"/>
    </location>
</feature>
<feature type="transmembrane region" description="Helical" evidence="7">
    <location>
        <begin position="160"/>
        <end position="181"/>
    </location>
</feature>
<evidence type="ECO:0000256" key="3">
    <source>
        <dbReference type="ARBA" id="ARBA00022692"/>
    </source>
</evidence>
<evidence type="ECO:0000259" key="8">
    <source>
        <dbReference type="Pfam" id="PF00324"/>
    </source>
</evidence>
<keyword evidence="3 7" id="KW-0812">Transmembrane</keyword>
<evidence type="ECO:0000256" key="5">
    <source>
        <dbReference type="ARBA" id="ARBA00022989"/>
    </source>
</evidence>
<feature type="transmembrane region" description="Helical" evidence="7">
    <location>
        <begin position="21"/>
        <end position="39"/>
    </location>
</feature>
<reference evidence="9 10" key="1">
    <citation type="submission" date="2023-10" db="EMBL/GenBank/DDBJ databases">
        <title>Nicoliella lavandulae sp. nov. isolated from Lavandula angustifolia flowers.</title>
        <authorList>
            <person name="Alcantara C."/>
            <person name="Zuniga M."/>
            <person name="Landete J.M."/>
            <person name="Monedero V."/>
        </authorList>
    </citation>
    <scope>NUCLEOTIDE SEQUENCE [LARGE SCALE GENOMIC DNA]</scope>
    <source>
        <strain evidence="9 10">Es01</strain>
    </source>
</reference>
<evidence type="ECO:0000313" key="9">
    <source>
        <dbReference type="EMBL" id="MEJ6399734.1"/>
    </source>
</evidence>
<dbReference type="EMBL" id="JAWMWH010000001">
    <property type="protein sequence ID" value="MEJ6399734.1"/>
    <property type="molecule type" value="Genomic_DNA"/>
</dbReference>
<sequence>MSHLAKQSFTKSMESRHLITLSLGGVIGTGIFMSSGYLIQSAGAVGTIIAYGIGALLVCLVMLCLGELTVHDPNTGAFHRYASKYISPGVGFVTAWLYWLTWTIALGSEFVTLAILAQKWFPTIPTWAWTIGFTILIFAINSFNLTFFNRTEFWMSIIKVFALIAFIVLGLGMIFKIIPVHHANFAPFFKEIIKPGWFPNGFGPIFSVILAANFAFSGTEMISVAAGETDNPKKAIPKAIFQTLVILIVLFIGTIVIMGALLPQKSAALTDSPFIAVLNNCGIPYASDIMNFILFITVLSAANSGVYAASRMIWSLADQNTLPKRLAKLSKNGIPVYGLALTILGGLLALFSSVYSPKLVYLALSAISSFAVVMVWLIIGWAQLNFRKQFLKSGHQLSELSYRTPAYPLVPWLVIIICAISLVGIASDPNQRIALEVGIPFSILCYAYYQLVYRKKVQTVNGGNDNE</sequence>
<feature type="transmembrane region" description="Helical" evidence="7">
    <location>
        <begin position="433"/>
        <end position="449"/>
    </location>
</feature>
<feature type="transmembrane region" description="Helical" evidence="7">
    <location>
        <begin position="361"/>
        <end position="384"/>
    </location>
</feature>
<feature type="transmembrane region" description="Helical" evidence="7">
    <location>
        <begin position="405"/>
        <end position="427"/>
    </location>
</feature>
<feature type="transmembrane region" description="Helical" evidence="7">
    <location>
        <begin position="201"/>
        <end position="227"/>
    </location>
</feature>
<protein>
    <submittedName>
        <fullName evidence="9">Amino acid permease</fullName>
    </submittedName>
</protein>
<proteinExistence type="predicted"/>
<evidence type="ECO:0000256" key="6">
    <source>
        <dbReference type="ARBA" id="ARBA00023136"/>
    </source>
</evidence>
<evidence type="ECO:0000256" key="2">
    <source>
        <dbReference type="ARBA" id="ARBA00022448"/>
    </source>
</evidence>
<feature type="transmembrane region" description="Helical" evidence="7">
    <location>
        <begin position="334"/>
        <end position="355"/>
    </location>
</feature>
<feature type="transmembrane region" description="Helical" evidence="7">
    <location>
        <begin position="239"/>
        <end position="262"/>
    </location>
</feature>
<keyword evidence="2" id="KW-0813">Transport</keyword>
<keyword evidence="5 7" id="KW-1133">Transmembrane helix</keyword>
<feature type="transmembrane region" description="Helical" evidence="7">
    <location>
        <begin position="292"/>
        <end position="314"/>
    </location>
</feature>
<dbReference type="PANTHER" id="PTHR43495:SF5">
    <property type="entry name" value="GAMMA-AMINOBUTYRIC ACID PERMEASE"/>
    <property type="match status" value="1"/>
</dbReference>
<dbReference type="PIRSF" id="PIRSF006060">
    <property type="entry name" value="AA_transporter"/>
    <property type="match status" value="1"/>
</dbReference>
<dbReference type="Gene3D" id="1.20.1740.10">
    <property type="entry name" value="Amino acid/polyamine transporter I"/>
    <property type="match status" value="1"/>
</dbReference>
<dbReference type="PANTHER" id="PTHR43495">
    <property type="entry name" value="GABA PERMEASE"/>
    <property type="match status" value="1"/>
</dbReference>
<keyword evidence="6 7" id="KW-0472">Membrane</keyword>
<dbReference type="Pfam" id="PF00324">
    <property type="entry name" value="AA_permease"/>
    <property type="match status" value="1"/>
</dbReference>